<feature type="domain" description="Bacterial Ig-like" evidence="1">
    <location>
        <begin position="309"/>
        <end position="379"/>
    </location>
</feature>
<evidence type="ECO:0000259" key="1">
    <source>
        <dbReference type="Pfam" id="PF19077"/>
    </source>
</evidence>
<dbReference type="Proteomes" id="UP000255163">
    <property type="component" value="Unassembled WGS sequence"/>
</dbReference>
<dbReference type="InterPro" id="IPR049826">
    <property type="entry name" value="Ig-like_ice"/>
</dbReference>
<dbReference type="NCBIfam" id="NF012196">
    <property type="entry name" value="Ig_like_ice"/>
    <property type="match status" value="11"/>
</dbReference>
<dbReference type="Pfam" id="PF19077">
    <property type="entry name" value="Big_13"/>
    <property type="match status" value="4"/>
</dbReference>
<proteinExistence type="predicted"/>
<feature type="domain" description="Bacterial Ig-like" evidence="1">
    <location>
        <begin position="1013"/>
        <end position="1078"/>
    </location>
</feature>
<accession>A0A376FAX0</accession>
<dbReference type="NCBIfam" id="NF033510">
    <property type="entry name" value="Ca_tandemer"/>
    <property type="match status" value="13"/>
</dbReference>
<dbReference type="EMBL" id="UFYI01000007">
    <property type="protein sequence ID" value="STD20361.1"/>
    <property type="molecule type" value="Genomic_DNA"/>
</dbReference>
<reference evidence="2 3" key="1">
    <citation type="submission" date="2018-06" db="EMBL/GenBank/DDBJ databases">
        <authorList>
            <consortium name="Pathogen Informatics"/>
            <person name="Doyle S."/>
        </authorList>
    </citation>
    <scope>NUCLEOTIDE SEQUENCE [LARGE SCALE GENOMIC DNA]</scope>
    <source>
        <strain evidence="2 3">NCTC12123</strain>
    </source>
</reference>
<evidence type="ECO:0000313" key="2">
    <source>
        <dbReference type="EMBL" id="STD20361.1"/>
    </source>
</evidence>
<name>A0A376FAX0_ENTAS</name>
<dbReference type="InterPro" id="IPR044016">
    <property type="entry name" value="Big_13"/>
</dbReference>
<dbReference type="InterPro" id="IPR013783">
    <property type="entry name" value="Ig-like_fold"/>
</dbReference>
<gene>
    <name evidence="2" type="ORF">NCTC12123_01872</name>
</gene>
<feature type="domain" description="Bacterial Ig-like" evidence="1">
    <location>
        <begin position="413"/>
        <end position="474"/>
    </location>
</feature>
<feature type="domain" description="Bacterial Ig-like" evidence="1">
    <location>
        <begin position="902"/>
        <end position="977"/>
    </location>
</feature>
<dbReference type="STRING" id="640513.Entas_2043"/>
<dbReference type="Gene3D" id="2.60.40.10">
    <property type="entry name" value="Immunoglobulins"/>
    <property type="match status" value="13"/>
</dbReference>
<sequence>MAAGQTLSGKVSGAVSGDTVTISIGGNTWTATVQDDLSWSVNVPSTVLTAIGNGDLTVLASVTNGHGNTGTGERDITIDANLPGLRVDTVAGDDVINSIEHAQNLIITGSSEGLATGAALTVTVNGKTYAATVLADGTWTAAIPAADVSALNAGTVTVTVDGQSAAGNPVSISHEVKVDLATVAISINPIASDDVINAAEKGADLVLSGSTSNVEENQTVTITFGGKSYTATVDASGNWTATVPSADLGSLKDGDASVQVSVTNVNGNSASAGREYSVDATAPTVSIEIVSENNIINAAEAQQDLVVNGVTNAEAGQTVTVTLNGVDYTTTVQANGSWSVTVPSADLSGITDGNYTISAAVSDKAGNSASADRDVLVDTTVPQLTINTVSDDDVINSTEHAQALIVTGSVTGAAAGDVVTVTLNGKSYTATLDASGNWSVGVPAADVTALAAGDYTITAALTDKAGNSNSATHGVEVNLTAPVLTIDTVSGDDVINNAEKTQDLTISGTASGLATGAVVTVMLNGKAYSAQVDDNGKWTTTVPAEQVGALGEALYTVTASATDSVGNNTSTSHTVNVESVLPGVIVNTIAGDDVINAAELAAGQTISGKVVNAEAGNTVTVTIGGNSYTATVQSDLTWSVNVPSDVLTALGNGDLTVSASVTNGVGNSGTGEREIVIDANLPGLRVDTVAGDDVINSIEHVQNLIITGTSDGLAAGAALTVTVNGKTYPATVLADGTWSAAIPAADVGALSAGTVTVTVAGQSSAGNPVSISHDVTVDLASVAISIDAVATDDVINAAEKGADLVLSGTTSNVEENQTVTITFGGKSYTATVDADGKWTATVPPADLAGLKDGDTSVQVSVTNVNGNSASAGREYSVDATAPSVTINTLANDDILNAAEAQSDLTVSGTTTAEAGQTVTVSLNGKDYTTTVSADGSWTLNVPAADLAGFTDGSVTVTASVSDKAGNPASVDHNLAVDITAPAVTINTVAGDDVINIAEHGQAQIISGTATGAAAGDKVTVTIGGQTYTTVLDAAGNWSVGVPANVISGLSDGTVTVTASVTDAAGNTGTGTHNVTVDTGLPSVAFNAISDDNVLNAVEKGQDLSVSGTSANLAEGTLVTVTLNGKNYTATTAADGTWSLTVPAADLAGLGQANYTLNATATNGVGNSVSNTATLLVDTALPTVTINTVAGDNVINAAEVAAGQTLSGTVANAEAGNTVTVTLGGNSYTATVQNDLTWSVSVPSDVLTALGNGSLSVTATVTNGHGNTAPASARSLSTLTCRDCALIPSRVMT</sequence>
<evidence type="ECO:0000313" key="3">
    <source>
        <dbReference type="Proteomes" id="UP000255163"/>
    </source>
</evidence>
<protein>
    <submittedName>
        <fullName evidence="2">Type 1 secretion target domain-containng protein</fullName>
    </submittedName>
</protein>
<organism evidence="2 3">
    <name type="scientific">Enterobacter asburiae</name>
    <dbReference type="NCBI Taxonomy" id="61645"/>
    <lineage>
        <taxon>Bacteria</taxon>
        <taxon>Pseudomonadati</taxon>
        <taxon>Pseudomonadota</taxon>
        <taxon>Gammaproteobacteria</taxon>
        <taxon>Enterobacterales</taxon>
        <taxon>Enterobacteriaceae</taxon>
        <taxon>Enterobacter</taxon>
        <taxon>Enterobacter cloacae complex</taxon>
    </lineage>
</organism>